<evidence type="ECO:0000313" key="2">
    <source>
        <dbReference type="Proteomes" id="UP000828390"/>
    </source>
</evidence>
<comment type="caution">
    <text evidence="1">The sequence shown here is derived from an EMBL/GenBank/DDBJ whole genome shotgun (WGS) entry which is preliminary data.</text>
</comment>
<sequence>MQITGLADGSSKVGPFSNVEAEFYYWTFINQVYELMLDTLDYYFGPCASLSATRSAVTVMEQLVH</sequence>
<organism evidence="1 2">
    <name type="scientific">Dreissena polymorpha</name>
    <name type="common">Zebra mussel</name>
    <name type="synonym">Mytilus polymorpha</name>
    <dbReference type="NCBI Taxonomy" id="45954"/>
    <lineage>
        <taxon>Eukaryota</taxon>
        <taxon>Metazoa</taxon>
        <taxon>Spiralia</taxon>
        <taxon>Lophotrochozoa</taxon>
        <taxon>Mollusca</taxon>
        <taxon>Bivalvia</taxon>
        <taxon>Autobranchia</taxon>
        <taxon>Heteroconchia</taxon>
        <taxon>Euheterodonta</taxon>
        <taxon>Imparidentia</taxon>
        <taxon>Neoheterodontei</taxon>
        <taxon>Myida</taxon>
        <taxon>Dreissenoidea</taxon>
        <taxon>Dreissenidae</taxon>
        <taxon>Dreissena</taxon>
    </lineage>
</organism>
<proteinExistence type="predicted"/>
<dbReference type="EMBL" id="JAIWYP010000009">
    <property type="protein sequence ID" value="KAH3772983.1"/>
    <property type="molecule type" value="Genomic_DNA"/>
</dbReference>
<evidence type="ECO:0000313" key="1">
    <source>
        <dbReference type="EMBL" id="KAH3772983.1"/>
    </source>
</evidence>
<accession>A0A9D4IIH2</accession>
<name>A0A9D4IIH2_DREPO</name>
<protein>
    <submittedName>
        <fullName evidence="1">Uncharacterized protein</fullName>
    </submittedName>
</protein>
<reference evidence="1" key="2">
    <citation type="submission" date="2020-11" db="EMBL/GenBank/DDBJ databases">
        <authorList>
            <person name="McCartney M.A."/>
            <person name="Auch B."/>
            <person name="Kono T."/>
            <person name="Mallez S."/>
            <person name="Becker A."/>
            <person name="Gohl D.M."/>
            <person name="Silverstein K.A.T."/>
            <person name="Koren S."/>
            <person name="Bechman K.B."/>
            <person name="Herman A."/>
            <person name="Abrahante J.E."/>
            <person name="Garbe J."/>
        </authorList>
    </citation>
    <scope>NUCLEOTIDE SEQUENCE</scope>
    <source>
        <strain evidence="1">Duluth1</strain>
        <tissue evidence="1">Whole animal</tissue>
    </source>
</reference>
<dbReference type="Proteomes" id="UP000828390">
    <property type="component" value="Unassembled WGS sequence"/>
</dbReference>
<gene>
    <name evidence="1" type="ORF">DPMN_174331</name>
</gene>
<reference evidence="1" key="1">
    <citation type="journal article" date="2019" name="bioRxiv">
        <title>The Genome of the Zebra Mussel, Dreissena polymorpha: A Resource for Invasive Species Research.</title>
        <authorList>
            <person name="McCartney M.A."/>
            <person name="Auch B."/>
            <person name="Kono T."/>
            <person name="Mallez S."/>
            <person name="Zhang Y."/>
            <person name="Obille A."/>
            <person name="Becker A."/>
            <person name="Abrahante J.E."/>
            <person name="Garbe J."/>
            <person name="Badalamenti J.P."/>
            <person name="Herman A."/>
            <person name="Mangelson H."/>
            <person name="Liachko I."/>
            <person name="Sullivan S."/>
            <person name="Sone E.D."/>
            <person name="Koren S."/>
            <person name="Silverstein K.A.T."/>
            <person name="Beckman K.B."/>
            <person name="Gohl D.M."/>
        </authorList>
    </citation>
    <scope>NUCLEOTIDE SEQUENCE</scope>
    <source>
        <strain evidence="1">Duluth1</strain>
        <tissue evidence="1">Whole animal</tissue>
    </source>
</reference>
<dbReference type="AlphaFoldDB" id="A0A9D4IIH2"/>
<keyword evidence="2" id="KW-1185">Reference proteome</keyword>